<dbReference type="InterPro" id="IPR051531">
    <property type="entry name" value="N-acetyltransferase"/>
</dbReference>
<organism evidence="2 3">
    <name type="scientific">Cavenderia fasciculata</name>
    <name type="common">Slime mold</name>
    <name type="synonym">Dictyostelium fasciculatum</name>
    <dbReference type="NCBI Taxonomy" id="261658"/>
    <lineage>
        <taxon>Eukaryota</taxon>
        <taxon>Amoebozoa</taxon>
        <taxon>Evosea</taxon>
        <taxon>Eumycetozoa</taxon>
        <taxon>Dictyostelia</taxon>
        <taxon>Acytosteliales</taxon>
        <taxon>Cavenderiaceae</taxon>
        <taxon>Cavenderia</taxon>
    </lineage>
</organism>
<dbReference type="InterPro" id="IPR016181">
    <property type="entry name" value="Acyl_CoA_acyltransferase"/>
</dbReference>
<dbReference type="PANTHER" id="PTHR43792">
    <property type="entry name" value="GNAT FAMILY, PUTATIVE (AFU_ORTHOLOGUE AFUA_3G00765)-RELATED-RELATED"/>
    <property type="match status" value="1"/>
</dbReference>
<dbReference type="Gene3D" id="3.40.630.30">
    <property type="match status" value="1"/>
</dbReference>
<sequence>MINKEDIICETDRLYVVKFRDDDIDAQVIYDIFNQEQVIRYIGDRGLRTLELARAYVRNIINSYTVNGYGMMHVIRKEDHQSLGTCGLVKRKWIAREDEVNIGYALRKQFEHQGYTIEATKAIIQDGQTRLGISNIVGTTVSTNIPSIKVLEKLGLVHKLDTADDVDPTELLSLYVFPEYL</sequence>
<dbReference type="EMBL" id="GL883026">
    <property type="protein sequence ID" value="EGG15063.1"/>
    <property type="molecule type" value="Genomic_DNA"/>
</dbReference>
<dbReference type="OrthoDB" id="20219at2759"/>
<accession>F4Q8P4</accession>
<name>F4Q8P4_CACFS</name>
<dbReference type="KEGG" id="dfa:DFA_09886"/>
<dbReference type="GeneID" id="14867481"/>
<dbReference type="SUPFAM" id="SSF55729">
    <property type="entry name" value="Acyl-CoA N-acyltransferases (Nat)"/>
    <property type="match status" value="1"/>
</dbReference>
<proteinExistence type="predicted"/>
<gene>
    <name evidence="2" type="ORF">DFA_09886</name>
</gene>
<dbReference type="AlphaFoldDB" id="F4Q8P4"/>
<dbReference type="PANTHER" id="PTHR43792:SF1">
    <property type="entry name" value="N-ACETYLTRANSFERASE DOMAIN-CONTAINING PROTEIN"/>
    <property type="match status" value="1"/>
</dbReference>
<dbReference type="GO" id="GO:0016747">
    <property type="term" value="F:acyltransferase activity, transferring groups other than amino-acyl groups"/>
    <property type="evidence" value="ECO:0007669"/>
    <property type="project" value="InterPro"/>
</dbReference>
<evidence type="ECO:0000259" key="1">
    <source>
        <dbReference type="Pfam" id="PF13302"/>
    </source>
</evidence>
<feature type="domain" description="N-acetyltransferase" evidence="1">
    <location>
        <begin position="13"/>
        <end position="156"/>
    </location>
</feature>
<dbReference type="Proteomes" id="UP000007797">
    <property type="component" value="Unassembled WGS sequence"/>
</dbReference>
<dbReference type="RefSeq" id="XP_004351783.1">
    <property type="nucleotide sequence ID" value="XM_004351731.1"/>
</dbReference>
<reference evidence="3" key="1">
    <citation type="journal article" date="2011" name="Genome Res.">
        <title>Phylogeny-wide analysis of social amoeba genomes highlights ancient origins for complex intercellular communication.</title>
        <authorList>
            <person name="Heidel A.J."/>
            <person name="Lawal H.M."/>
            <person name="Felder M."/>
            <person name="Schilde C."/>
            <person name="Helps N.R."/>
            <person name="Tunggal B."/>
            <person name="Rivero F."/>
            <person name="John U."/>
            <person name="Schleicher M."/>
            <person name="Eichinger L."/>
            <person name="Platzer M."/>
            <person name="Noegel A.A."/>
            <person name="Schaap P."/>
            <person name="Gloeckner G."/>
        </authorList>
    </citation>
    <scope>NUCLEOTIDE SEQUENCE [LARGE SCALE GENOMIC DNA]</scope>
    <source>
        <strain evidence="3">SH3</strain>
    </source>
</reference>
<dbReference type="InterPro" id="IPR000182">
    <property type="entry name" value="GNAT_dom"/>
</dbReference>
<protein>
    <recommendedName>
        <fullName evidence="1">N-acetyltransferase domain-containing protein</fullName>
    </recommendedName>
</protein>
<evidence type="ECO:0000313" key="2">
    <source>
        <dbReference type="EMBL" id="EGG15063.1"/>
    </source>
</evidence>
<evidence type="ECO:0000313" key="3">
    <source>
        <dbReference type="Proteomes" id="UP000007797"/>
    </source>
</evidence>
<dbReference type="OMA" id="QVMRYFP"/>
<keyword evidence="3" id="KW-1185">Reference proteome</keyword>
<dbReference type="Pfam" id="PF13302">
    <property type="entry name" value="Acetyltransf_3"/>
    <property type="match status" value="1"/>
</dbReference>
<dbReference type="STRING" id="1054147.F4Q8P4"/>